<accession>A0A918HDX4</accession>
<evidence type="ECO:0000313" key="1">
    <source>
        <dbReference type="EMBL" id="GGT57058.1"/>
    </source>
</evidence>
<dbReference type="AlphaFoldDB" id="A0A918HDX4"/>
<reference evidence="1" key="1">
    <citation type="journal article" date="2014" name="Int. J. Syst. Evol. Microbiol.">
        <title>Complete genome sequence of Corynebacterium casei LMG S-19264T (=DSM 44701T), isolated from a smear-ripened cheese.</title>
        <authorList>
            <consortium name="US DOE Joint Genome Institute (JGI-PGF)"/>
            <person name="Walter F."/>
            <person name="Albersmeier A."/>
            <person name="Kalinowski J."/>
            <person name="Ruckert C."/>
        </authorList>
    </citation>
    <scope>NUCLEOTIDE SEQUENCE</scope>
    <source>
        <strain evidence="1">JCM 4125</strain>
    </source>
</reference>
<name>A0A918HDX4_9ACTN</name>
<dbReference type="Proteomes" id="UP000646776">
    <property type="component" value="Unassembled WGS sequence"/>
</dbReference>
<dbReference type="EMBL" id="BMSA01000010">
    <property type="protein sequence ID" value="GGT57058.1"/>
    <property type="molecule type" value="Genomic_DNA"/>
</dbReference>
<protein>
    <submittedName>
        <fullName evidence="1">Uncharacterized protein</fullName>
    </submittedName>
</protein>
<dbReference type="PROSITE" id="PS51257">
    <property type="entry name" value="PROKAR_LIPOPROTEIN"/>
    <property type="match status" value="1"/>
</dbReference>
<organism evidence="1 2">
    <name type="scientific">Streptomyces phaeofaciens</name>
    <dbReference type="NCBI Taxonomy" id="68254"/>
    <lineage>
        <taxon>Bacteria</taxon>
        <taxon>Bacillati</taxon>
        <taxon>Actinomycetota</taxon>
        <taxon>Actinomycetes</taxon>
        <taxon>Kitasatosporales</taxon>
        <taxon>Streptomycetaceae</taxon>
        <taxon>Streptomyces</taxon>
    </lineage>
</organism>
<gene>
    <name evidence="1" type="ORF">GCM10010226_37950</name>
</gene>
<keyword evidence="2" id="KW-1185">Reference proteome</keyword>
<reference evidence="1" key="2">
    <citation type="submission" date="2020-09" db="EMBL/GenBank/DDBJ databases">
        <authorList>
            <person name="Sun Q."/>
            <person name="Ohkuma M."/>
        </authorList>
    </citation>
    <scope>NUCLEOTIDE SEQUENCE</scope>
    <source>
        <strain evidence="1">JCM 4125</strain>
    </source>
</reference>
<evidence type="ECO:0000313" key="2">
    <source>
        <dbReference type="Proteomes" id="UP000646776"/>
    </source>
</evidence>
<proteinExistence type="predicted"/>
<comment type="caution">
    <text evidence="1">The sequence shown here is derived from an EMBL/GenBank/DDBJ whole genome shotgun (WGS) entry which is preliminary data.</text>
</comment>
<sequence>MIGESLRNASGIWVAVLASGCVRSPVRTVAAWRTRVGVVLGPKEPAHGVVGIAVQLDRLPDVDVWEAVEAVREG</sequence>